<dbReference type="Gene3D" id="3.40.50.200">
    <property type="entry name" value="Peptidase S8/S53 domain"/>
    <property type="match status" value="1"/>
</dbReference>
<keyword evidence="2 5" id="KW-0645">Protease</keyword>
<evidence type="ECO:0000259" key="6">
    <source>
        <dbReference type="Pfam" id="PF00082"/>
    </source>
</evidence>
<comment type="similarity">
    <text evidence="1 5">Belongs to the peptidase S8 family.</text>
</comment>
<dbReference type="EMBL" id="LT853696">
    <property type="protein sequence ID" value="SMQ51034.1"/>
    <property type="molecule type" value="Genomic_DNA"/>
</dbReference>
<organism evidence="8 9">
    <name type="scientific">Zymoseptoria tritici (strain ST99CH_3D7)</name>
    <dbReference type="NCBI Taxonomy" id="1276538"/>
    <lineage>
        <taxon>Eukaryota</taxon>
        <taxon>Fungi</taxon>
        <taxon>Dikarya</taxon>
        <taxon>Ascomycota</taxon>
        <taxon>Pezizomycotina</taxon>
        <taxon>Dothideomycetes</taxon>
        <taxon>Dothideomycetidae</taxon>
        <taxon>Mycosphaerellales</taxon>
        <taxon>Mycosphaerellaceae</taxon>
        <taxon>Zymoseptoria</taxon>
    </lineage>
</organism>
<feature type="active site" description="Charge relay system" evidence="5">
    <location>
        <position position="557"/>
    </location>
</feature>
<dbReference type="InterPro" id="IPR000209">
    <property type="entry name" value="Peptidase_S8/S53_dom"/>
</dbReference>
<dbReference type="InterPro" id="IPR023828">
    <property type="entry name" value="Peptidase_S8_Ser-AS"/>
</dbReference>
<evidence type="ECO:0000256" key="2">
    <source>
        <dbReference type="ARBA" id="ARBA00022670"/>
    </source>
</evidence>
<gene>
    <name evidence="8" type="ORF">ZT3D7_G6187</name>
</gene>
<feature type="domain" description="DUF7580" evidence="7">
    <location>
        <begin position="177"/>
        <end position="458"/>
    </location>
</feature>
<evidence type="ECO:0000256" key="3">
    <source>
        <dbReference type="ARBA" id="ARBA00022801"/>
    </source>
</evidence>
<dbReference type="CDD" id="cd00306">
    <property type="entry name" value="Peptidases_S8_S53"/>
    <property type="match status" value="1"/>
</dbReference>
<dbReference type="InterPro" id="IPR036852">
    <property type="entry name" value="Peptidase_S8/S53_dom_sf"/>
</dbReference>
<dbReference type="Pfam" id="PF00082">
    <property type="entry name" value="Peptidase_S8"/>
    <property type="match status" value="1"/>
</dbReference>
<dbReference type="AlphaFoldDB" id="A0A1X7RUA0"/>
<feature type="domain" description="Peptidase S8/S53" evidence="6">
    <location>
        <begin position="549"/>
        <end position="784"/>
    </location>
</feature>
<dbReference type="GO" id="GO:0006508">
    <property type="term" value="P:proteolysis"/>
    <property type="evidence" value="ECO:0007669"/>
    <property type="project" value="UniProtKB-KW"/>
</dbReference>
<dbReference type="InterPro" id="IPR050131">
    <property type="entry name" value="Peptidase_S8_subtilisin-like"/>
</dbReference>
<protein>
    <submittedName>
        <fullName evidence="8">Uncharacterized protein</fullName>
    </submittedName>
</protein>
<evidence type="ECO:0000256" key="1">
    <source>
        <dbReference type="ARBA" id="ARBA00011073"/>
    </source>
</evidence>
<evidence type="ECO:0000256" key="5">
    <source>
        <dbReference type="PROSITE-ProRule" id="PRU01240"/>
    </source>
</evidence>
<dbReference type="GO" id="GO:0004252">
    <property type="term" value="F:serine-type endopeptidase activity"/>
    <property type="evidence" value="ECO:0007669"/>
    <property type="project" value="UniProtKB-UniRule"/>
</dbReference>
<feature type="active site" description="Charge relay system" evidence="5">
    <location>
        <position position="610"/>
    </location>
</feature>
<keyword evidence="3 5" id="KW-0378">Hydrolase</keyword>
<dbReference type="SUPFAM" id="SSF52743">
    <property type="entry name" value="Subtilisin-like"/>
    <property type="match status" value="1"/>
</dbReference>
<feature type="active site" description="Charge relay system" evidence="5">
    <location>
        <position position="762"/>
    </location>
</feature>
<proteinExistence type="inferred from homology"/>
<dbReference type="Pfam" id="PF24476">
    <property type="entry name" value="DUF7580"/>
    <property type="match status" value="1"/>
</dbReference>
<dbReference type="InterPro" id="IPR056002">
    <property type="entry name" value="DUF7580"/>
</dbReference>
<dbReference type="PANTHER" id="PTHR43806">
    <property type="entry name" value="PEPTIDASE S8"/>
    <property type="match status" value="1"/>
</dbReference>
<evidence type="ECO:0000313" key="8">
    <source>
        <dbReference type="EMBL" id="SMQ51034.1"/>
    </source>
</evidence>
<name>A0A1X7RUA0_ZYMT9</name>
<evidence type="ECO:0000256" key="4">
    <source>
        <dbReference type="ARBA" id="ARBA00022825"/>
    </source>
</evidence>
<evidence type="ECO:0000313" key="9">
    <source>
        <dbReference type="Proteomes" id="UP000215127"/>
    </source>
</evidence>
<dbReference type="PROSITE" id="PS00138">
    <property type="entry name" value="SUBTILASE_SER"/>
    <property type="match status" value="1"/>
</dbReference>
<dbReference type="PRINTS" id="PR00723">
    <property type="entry name" value="SUBTILISIN"/>
</dbReference>
<dbReference type="InterPro" id="IPR015500">
    <property type="entry name" value="Peptidase_S8_subtilisin-rel"/>
</dbReference>
<dbReference type="PANTHER" id="PTHR43806:SF67">
    <property type="entry name" value="EGF-LIKE DOMAIN-CONTAINING PROTEIN"/>
    <property type="match status" value="1"/>
</dbReference>
<keyword evidence="4 5" id="KW-0720">Serine protease</keyword>
<dbReference type="Proteomes" id="UP000215127">
    <property type="component" value="Chromosome 5"/>
</dbReference>
<sequence length="840" mass="93430">MSTVAWRGLDIDTCVGLLKSVRLAALRKIRSTSGVTASLLRSKLERLGLLLDAIDFAQPTRPFLQTLLDLLGLLLDRLEDLILEAIRTSVQDGSTATMTKLALLASLMSEKGEAEAAESLDLEPLQDAQRADDVLDTLHSFLEALERCPRATVDPQAFTPSDSADSVGLQDSGDAWRILFDLLSKRIVECSSQHEVHQTRLFLGSLADQVDALRLLCSGSNSQKWYAVDFLFKTSNRTITQGSLSSACELCNVLSKSPKHRVTEIFYDKEKIWHVDRGMVLEPSRRDPQLQSLQAWLLAQPAHRYRKALQCILAQWLNCLYGTPWLPESYDLDSVCIDGNLAKDGYRTPYVKCRSWQPSECPQDGILDAAFMIRFGILMLRIEFPGVIEPLIIEGEDTLDAEELDELLQDLLEDERICENLEVRMRSVLEVCQNWDAASLPERRVILEKIVAPLLEELRFRFELDVPDVPDRTVVAQAGSQAMPSIFGINGSGQVSVCLLNKAPPLSPMLLYDDHDDPADAPNVKYAHEFFAKFAEFRRLHVAGSQIQKRVKIAVIDTGINEKSPSVHGHLFRIKQERNKLHEEALRMGPIVAKQSFVGGDGCVNDAYGHGTRVLSLLLRTAPDADFYIAKISTRANDDDAASADHIIQALDWAMAHEVDLINMSFGFTRQPEDGRLQQKFRDVHAKGIKMFAAAANHGRNGPRSFPASAHEVICVNASSGQGVWIGNLNPSATGHADKWNTLGTGIEFIEASKKTYKSGTSYATPLAVGIVANAIDVMRYLQHQNLLSSNRANYFQTYQGVEELMKMMSTDGFLAPWTLWNGNDITPSGLAARLEWQSR</sequence>
<dbReference type="PROSITE" id="PS51892">
    <property type="entry name" value="SUBTILASE"/>
    <property type="match status" value="1"/>
</dbReference>
<keyword evidence="9" id="KW-1185">Reference proteome</keyword>
<reference evidence="8 9" key="1">
    <citation type="submission" date="2016-06" db="EMBL/GenBank/DDBJ databases">
        <authorList>
            <person name="Kjaerup R.B."/>
            <person name="Dalgaard T.S."/>
            <person name="Juul-Madsen H.R."/>
        </authorList>
    </citation>
    <scope>NUCLEOTIDE SEQUENCE [LARGE SCALE GENOMIC DNA]</scope>
</reference>
<evidence type="ECO:0000259" key="7">
    <source>
        <dbReference type="Pfam" id="PF24476"/>
    </source>
</evidence>
<accession>A0A1X7RUA0</accession>
<dbReference type="STRING" id="1276538.A0A1X7RUA0"/>